<dbReference type="Pfam" id="PF00041">
    <property type="entry name" value="fn3"/>
    <property type="match status" value="1"/>
</dbReference>
<dbReference type="Proteomes" id="UP000095645">
    <property type="component" value="Unassembled WGS sequence"/>
</dbReference>
<accession>A0A173ZWH7</accession>
<feature type="chain" id="PRO_5008017218" evidence="1">
    <location>
        <begin position="30"/>
        <end position="335"/>
    </location>
</feature>
<feature type="signal peptide" evidence="1">
    <location>
        <begin position="1"/>
        <end position="29"/>
    </location>
</feature>
<evidence type="ECO:0000313" key="4">
    <source>
        <dbReference type="Proteomes" id="UP000095645"/>
    </source>
</evidence>
<feature type="domain" description="Fibronectin type-III" evidence="2">
    <location>
        <begin position="68"/>
        <end position="157"/>
    </location>
</feature>
<dbReference type="SUPFAM" id="SSF49265">
    <property type="entry name" value="Fibronectin type III"/>
    <property type="match status" value="2"/>
</dbReference>
<evidence type="ECO:0000256" key="1">
    <source>
        <dbReference type="SAM" id="SignalP"/>
    </source>
</evidence>
<protein>
    <submittedName>
        <fullName evidence="3">Fibronectin type III domain</fullName>
    </submittedName>
</protein>
<keyword evidence="1" id="KW-0732">Signal</keyword>
<dbReference type="CDD" id="cd00063">
    <property type="entry name" value="FN3"/>
    <property type="match status" value="2"/>
</dbReference>
<sequence length="335" mass="36648">MNAKKFKKFFVSIALSAVLTLSSASSVFAATAQLVPAEQTAELTQSDDSDAPAIESSDAQNACASLTAQPGIRQTAASENSVTIQWSPVTNTSKYAVNISPFSSSSYRFLGYIGNTRNKAKINKLKAGTAYVIKITALNSSGIAISSRTVGCTTLYSKVKIKSSYASTGRYTFNMQTVNPSNSITGYKVVYQSSAAHKLITKYFNTRYSFTIPISGNTFYQVKIYPYLVLGNKRYVSSTSTDRYISNVITLQKAGNTNSSMSVKWNRTAGADNYSIYIKYPGSSSFKKVKTTTSNFFTLTGMKKNTKYGIKVIANKKMKNKVWHSDAKVYNMSLV</sequence>
<evidence type="ECO:0000259" key="2">
    <source>
        <dbReference type="PROSITE" id="PS50853"/>
    </source>
</evidence>
<dbReference type="InterPro" id="IPR003961">
    <property type="entry name" value="FN3_dom"/>
</dbReference>
<reference evidence="3 4" key="1">
    <citation type="submission" date="2015-09" db="EMBL/GenBank/DDBJ databases">
        <authorList>
            <consortium name="Pathogen Informatics"/>
        </authorList>
    </citation>
    <scope>NUCLEOTIDE SEQUENCE [LARGE SCALE GENOMIC DNA]</scope>
    <source>
        <strain evidence="3 4">2789STDY5834861</strain>
    </source>
</reference>
<organism evidence="3 4">
    <name type="scientific">Blautia obeum</name>
    <dbReference type="NCBI Taxonomy" id="40520"/>
    <lineage>
        <taxon>Bacteria</taxon>
        <taxon>Bacillati</taxon>
        <taxon>Bacillota</taxon>
        <taxon>Clostridia</taxon>
        <taxon>Lachnospirales</taxon>
        <taxon>Lachnospiraceae</taxon>
        <taxon>Blautia</taxon>
    </lineage>
</organism>
<dbReference type="EMBL" id="CYZP01000007">
    <property type="protein sequence ID" value="CUN79766.1"/>
    <property type="molecule type" value="Genomic_DNA"/>
</dbReference>
<dbReference type="InterPro" id="IPR036116">
    <property type="entry name" value="FN3_sf"/>
</dbReference>
<evidence type="ECO:0000313" key="3">
    <source>
        <dbReference type="EMBL" id="CUN79766.1"/>
    </source>
</evidence>
<proteinExistence type="predicted"/>
<dbReference type="Gene3D" id="2.60.40.10">
    <property type="entry name" value="Immunoglobulins"/>
    <property type="match status" value="2"/>
</dbReference>
<gene>
    <name evidence="3" type="ORF">ERS852476_01114</name>
</gene>
<dbReference type="PROSITE" id="PS50853">
    <property type="entry name" value="FN3"/>
    <property type="match status" value="1"/>
</dbReference>
<dbReference type="RefSeq" id="WP_055057680.1">
    <property type="nucleotide sequence ID" value="NZ_CYZP01000007.1"/>
</dbReference>
<dbReference type="InterPro" id="IPR013783">
    <property type="entry name" value="Ig-like_fold"/>
</dbReference>
<dbReference type="AlphaFoldDB" id="A0A173ZWH7"/>
<name>A0A173ZWH7_9FIRM</name>
<dbReference type="SMART" id="SM00060">
    <property type="entry name" value="FN3"/>
    <property type="match status" value="2"/>
</dbReference>